<dbReference type="RefSeq" id="WP_186859986.1">
    <property type="nucleotide sequence ID" value="NZ_JACOOO010000016.1"/>
</dbReference>
<evidence type="ECO:0000256" key="3">
    <source>
        <dbReference type="ARBA" id="ARBA00022692"/>
    </source>
</evidence>
<dbReference type="InterPro" id="IPR003838">
    <property type="entry name" value="ABC3_permease_C"/>
</dbReference>
<name>A0ABR7DCW0_9CLOT</name>
<keyword evidence="3 7" id="KW-0812">Transmembrane</keyword>
<feature type="domain" description="ABC3 transporter permease C-terminal" evidence="8">
    <location>
        <begin position="274"/>
        <end position="383"/>
    </location>
</feature>
<evidence type="ECO:0000256" key="7">
    <source>
        <dbReference type="SAM" id="Phobius"/>
    </source>
</evidence>
<evidence type="ECO:0000256" key="1">
    <source>
        <dbReference type="ARBA" id="ARBA00004651"/>
    </source>
</evidence>
<feature type="transmembrane region" description="Helical" evidence="7">
    <location>
        <begin position="437"/>
        <end position="461"/>
    </location>
</feature>
<evidence type="ECO:0000313" key="10">
    <source>
        <dbReference type="Proteomes" id="UP000596929"/>
    </source>
</evidence>
<keyword evidence="2" id="KW-1003">Cell membrane</keyword>
<dbReference type="Pfam" id="PF02687">
    <property type="entry name" value="FtsX"/>
    <property type="match status" value="2"/>
</dbReference>
<organism evidence="9 10">
    <name type="scientific">Clostridium hominis</name>
    <dbReference type="NCBI Taxonomy" id="2763036"/>
    <lineage>
        <taxon>Bacteria</taxon>
        <taxon>Bacillati</taxon>
        <taxon>Bacillota</taxon>
        <taxon>Clostridia</taxon>
        <taxon>Eubacteriales</taxon>
        <taxon>Clostridiaceae</taxon>
        <taxon>Clostridium</taxon>
    </lineage>
</organism>
<evidence type="ECO:0000259" key="8">
    <source>
        <dbReference type="Pfam" id="PF02687"/>
    </source>
</evidence>
<dbReference type="PANTHER" id="PTHR30572:SF4">
    <property type="entry name" value="ABC TRANSPORTER PERMEASE YTRF"/>
    <property type="match status" value="1"/>
</dbReference>
<keyword evidence="10" id="KW-1185">Reference proteome</keyword>
<dbReference type="InterPro" id="IPR050250">
    <property type="entry name" value="Macrolide_Exporter_MacB"/>
</dbReference>
<evidence type="ECO:0000256" key="4">
    <source>
        <dbReference type="ARBA" id="ARBA00022989"/>
    </source>
</evidence>
<comment type="caution">
    <text evidence="9">The sequence shown here is derived from an EMBL/GenBank/DDBJ whole genome shotgun (WGS) entry which is preliminary data.</text>
</comment>
<feature type="transmembrane region" description="Helical" evidence="7">
    <location>
        <begin position="819"/>
        <end position="848"/>
    </location>
</feature>
<dbReference type="PANTHER" id="PTHR30572">
    <property type="entry name" value="MEMBRANE COMPONENT OF TRANSPORTER-RELATED"/>
    <property type="match status" value="1"/>
</dbReference>
<feature type="transmembrane region" description="Helical" evidence="7">
    <location>
        <begin position="26"/>
        <end position="50"/>
    </location>
</feature>
<feature type="domain" description="ABC3 transporter permease C-terminal" evidence="8">
    <location>
        <begin position="736"/>
        <end position="852"/>
    </location>
</feature>
<gene>
    <name evidence="9" type="ORF">H8S20_09780</name>
</gene>
<evidence type="ECO:0000256" key="2">
    <source>
        <dbReference type="ARBA" id="ARBA00022475"/>
    </source>
</evidence>
<proteinExistence type="inferred from homology"/>
<feature type="transmembrane region" description="Helical" evidence="7">
    <location>
        <begin position="787"/>
        <end position="807"/>
    </location>
</feature>
<comment type="subcellular location">
    <subcellularLocation>
        <location evidence="1">Cell membrane</location>
        <topology evidence="1">Multi-pass membrane protein</topology>
    </subcellularLocation>
</comment>
<keyword evidence="4 7" id="KW-1133">Transmembrane helix</keyword>
<accession>A0ABR7DCW0</accession>
<feature type="transmembrane region" description="Helical" evidence="7">
    <location>
        <begin position="270"/>
        <end position="291"/>
    </location>
</feature>
<feature type="transmembrane region" description="Helical" evidence="7">
    <location>
        <begin position="366"/>
        <end position="383"/>
    </location>
</feature>
<comment type="similarity">
    <text evidence="6">Belongs to the ABC-4 integral membrane protein family.</text>
</comment>
<evidence type="ECO:0000313" key="9">
    <source>
        <dbReference type="EMBL" id="MBC5629182.1"/>
    </source>
</evidence>
<feature type="transmembrane region" description="Helical" evidence="7">
    <location>
        <begin position="326"/>
        <end position="354"/>
    </location>
</feature>
<dbReference type="Proteomes" id="UP000596929">
    <property type="component" value="Unassembled WGS sequence"/>
</dbReference>
<protein>
    <submittedName>
        <fullName evidence="9">ABC transporter permease</fullName>
    </submittedName>
</protein>
<dbReference type="EMBL" id="JACOOO010000016">
    <property type="protein sequence ID" value="MBC5629182.1"/>
    <property type="molecule type" value="Genomic_DNA"/>
</dbReference>
<sequence length="861" mass="95581">MLQNNNAEIIKMISNRSLKVNKLRNIFAILAIALTTLLITTTIAGGITFYNTNKAYMNVSTYGVDADGYININDEIKLKSIENIKKMGVVQLASEDVIKNNILAKEQVVLEATDDKATYEMMAIVPIEGTFPKEAEDILLPTWVLDLLEIDKKVGEKVTLDIVINKEVKSIDFNLCGYYESLVTRGMGRTRALVSNKFVDKYNKEITKIDGTKTAYVNLKNIKSTSSYDAVQGELQKIADRVGASKAKSHPKYDTGEKVSMNSSVIQQTMAILLAIVLVIATGYLIIYNIFYISVTKDIKFYGLLKTIGTTSKQLKKIIIKQALKLSIIGIPIGLILGYGVAVLILPIALSFTIFGNIVVVSKNPAIFILSILFSLITVLISCNKPGKIAGKVSPIEAVRFVSSDVEKSKKKDKKGTNGAKLNKMAWSNIVKSKKRVILSIFSISLSAIMVIFTISATMGINPEKHAENQMVADITVGNVIGHFWGEVEYDPITEDLISKIEALDFVKEVRRNYSAIAPGTMGEMFDFGIEMNLEGKIKEEFDVGEKSGKQNIRYSMFAPADNKIRANVTALKSDRLDKELEKFEVIDGEIDTEKFKSGEYLIYNVFVGEPYVIKAGDILPFTMMIPDENGNLKEVKKEFKVMAVVADRQGGWSASNMDTFNIEENAFKELFPQYENYIKSVDIDLKDNVDLVVADNEISKIINESGNIMLMLTSKNYYIDGMKEMKTILLIVGGVVALILGLIGIINVTNTMLSSLLSRRVEFAMLESIGMTMNQIRKMLLFEGGYYILLTSLIIIPLGFIASFTAPMVMPIYGGFNLGIYLLSLIIAISLISILMLIVPLIGYKFISKESIVERLRIAE</sequence>
<feature type="transmembrane region" description="Helical" evidence="7">
    <location>
        <begin position="729"/>
        <end position="751"/>
    </location>
</feature>
<evidence type="ECO:0000256" key="6">
    <source>
        <dbReference type="ARBA" id="ARBA00038076"/>
    </source>
</evidence>
<evidence type="ECO:0000256" key="5">
    <source>
        <dbReference type="ARBA" id="ARBA00023136"/>
    </source>
</evidence>
<keyword evidence="5 7" id="KW-0472">Membrane</keyword>
<reference evidence="9 10" key="1">
    <citation type="submission" date="2020-08" db="EMBL/GenBank/DDBJ databases">
        <title>Genome public.</title>
        <authorList>
            <person name="Liu C."/>
            <person name="Sun Q."/>
        </authorList>
    </citation>
    <scope>NUCLEOTIDE SEQUENCE [LARGE SCALE GENOMIC DNA]</scope>
    <source>
        <strain evidence="9 10">NSJ-6</strain>
    </source>
</reference>